<feature type="region of interest" description="Disordered" evidence="1">
    <location>
        <begin position="75"/>
        <end position="175"/>
    </location>
</feature>
<accession>A0A1F4TN87</accession>
<comment type="caution">
    <text evidence="2">The sequence shown here is derived from an EMBL/GenBank/DDBJ whole genome shotgun (WGS) entry which is preliminary data.</text>
</comment>
<evidence type="ECO:0000313" key="3">
    <source>
        <dbReference type="Proteomes" id="UP000177309"/>
    </source>
</evidence>
<sequence length="175" mass="18018">MLLTACNPAKTRIYATEHDTPEKIADRAAAEFCPKDPTYAARFKAANTANLDPSNWSMVIPPKWGIEVTPVECRPAEAKKAAPAAATGAVNPPATATGAAKPPTAATGAVNPPTVPTENKKPDVPSQPRADKPASQRPAAENGNTSKGPGKNPTPAVKPEPPTQPAEEGGGDITE</sequence>
<evidence type="ECO:0000313" key="2">
    <source>
        <dbReference type="EMBL" id="OGC34192.1"/>
    </source>
</evidence>
<dbReference type="Proteomes" id="UP000177309">
    <property type="component" value="Unassembled WGS sequence"/>
</dbReference>
<protein>
    <submittedName>
        <fullName evidence="2">Uncharacterized protein</fullName>
    </submittedName>
</protein>
<evidence type="ECO:0000256" key="1">
    <source>
        <dbReference type="SAM" id="MobiDB-lite"/>
    </source>
</evidence>
<reference evidence="2 3" key="1">
    <citation type="journal article" date="2016" name="Nat. Commun.">
        <title>Thousands of microbial genomes shed light on interconnected biogeochemical processes in an aquifer system.</title>
        <authorList>
            <person name="Anantharaman K."/>
            <person name="Brown C.T."/>
            <person name="Hug L.A."/>
            <person name="Sharon I."/>
            <person name="Castelle C.J."/>
            <person name="Probst A.J."/>
            <person name="Thomas B.C."/>
            <person name="Singh A."/>
            <person name="Wilkins M.J."/>
            <person name="Karaoz U."/>
            <person name="Brodie E.L."/>
            <person name="Williams K.H."/>
            <person name="Hubbard S.S."/>
            <person name="Banfield J.F."/>
        </authorList>
    </citation>
    <scope>NUCLEOTIDE SEQUENCE [LARGE SCALE GENOMIC DNA]</scope>
</reference>
<proteinExistence type="predicted"/>
<dbReference type="AlphaFoldDB" id="A0A1F4TN87"/>
<feature type="compositionally biased region" description="Basic and acidic residues" evidence="1">
    <location>
        <begin position="118"/>
        <end position="134"/>
    </location>
</feature>
<dbReference type="EMBL" id="MEUI01000021">
    <property type="protein sequence ID" value="OGC34192.1"/>
    <property type="molecule type" value="Genomic_DNA"/>
</dbReference>
<feature type="compositionally biased region" description="Low complexity" evidence="1">
    <location>
        <begin position="81"/>
        <end position="109"/>
    </location>
</feature>
<gene>
    <name evidence="2" type="ORF">A2462_08195</name>
</gene>
<name>A0A1F4TN87_UNCSA</name>
<organism evidence="2 3">
    <name type="scientific">candidate division WOR-1 bacterium RIFOXYC2_FULL_41_25</name>
    <dbReference type="NCBI Taxonomy" id="1802586"/>
    <lineage>
        <taxon>Bacteria</taxon>
        <taxon>Bacillati</taxon>
        <taxon>Saganbacteria</taxon>
    </lineage>
</organism>